<dbReference type="Proteomes" id="UP000524404">
    <property type="component" value="Unassembled WGS sequence"/>
</dbReference>
<dbReference type="InterPro" id="IPR050362">
    <property type="entry name" value="Cation-dep_OMT"/>
</dbReference>
<dbReference type="GO" id="GO:0032259">
    <property type="term" value="P:methylation"/>
    <property type="evidence" value="ECO:0007669"/>
    <property type="project" value="UniProtKB-KW"/>
</dbReference>
<comment type="caution">
    <text evidence="4">The sequence shown here is derived from an EMBL/GenBank/DDBJ whole genome shotgun (WGS) entry which is preliminary data.</text>
</comment>
<dbReference type="InterPro" id="IPR029063">
    <property type="entry name" value="SAM-dependent_MTases_sf"/>
</dbReference>
<evidence type="ECO:0000256" key="1">
    <source>
        <dbReference type="ARBA" id="ARBA00022603"/>
    </source>
</evidence>
<dbReference type="Pfam" id="PF01596">
    <property type="entry name" value="Methyltransf_3"/>
    <property type="match status" value="1"/>
</dbReference>
<gene>
    <name evidence="4" type="ORF">HNP25_001048</name>
</gene>
<evidence type="ECO:0000256" key="2">
    <source>
        <dbReference type="ARBA" id="ARBA00022679"/>
    </source>
</evidence>
<keyword evidence="5" id="KW-1185">Reference proteome</keyword>
<evidence type="ECO:0000313" key="4">
    <source>
        <dbReference type="EMBL" id="MBB6002396.1"/>
    </source>
</evidence>
<dbReference type="InterPro" id="IPR002935">
    <property type="entry name" value="SAM_O-MeTrfase"/>
</dbReference>
<proteinExistence type="predicted"/>
<sequence length="215" mass="24546">MEFLPQNINDYSENHTSPESELLAKLNRETHAKILQSRMLSGHLQGRVLAMFSHMMQAKSVLEIGTYTGYSALCLAEGLVEGGKIITIDVNEELESFTKQFFDDSEYADKIDYRIGDAAEIIPTLEEVFDIVFIDADKMSYTKYYDLVFDKVRKGGYIISDNVLWSGKVANIEQGKKIDKDTQNLLDFNKMCHNDPRTENILMPLRDGLMISRKL</sequence>
<dbReference type="EMBL" id="JACHKT010000005">
    <property type="protein sequence ID" value="MBB6002396.1"/>
    <property type="molecule type" value="Genomic_DNA"/>
</dbReference>
<organism evidence="4 5">
    <name type="scientific">Arcicella rosea</name>
    <dbReference type="NCBI Taxonomy" id="502909"/>
    <lineage>
        <taxon>Bacteria</taxon>
        <taxon>Pseudomonadati</taxon>
        <taxon>Bacteroidota</taxon>
        <taxon>Cytophagia</taxon>
        <taxon>Cytophagales</taxon>
        <taxon>Flectobacillaceae</taxon>
        <taxon>Arcicella</taxon>
    </lineage>
</organism>
<name>A0A841EHD1_9BACT</name>
<dbReference type="RefSeq" id="WP_184131304.1">
    <property type="nucleotide sequence ID" value="NZ_JACHKT010000005.1"/>
</dbReference>
<keyword evidence="1 4" id="KW-0489">Methyltransferase</keyword>
<dbReference type="PROSITE" id="PS51682">
    <property type="entry name" value="SAM_OMT_I"/>
    <property type="match status" value="1"/>
</dbReference>
<evidence type="ECO:0000256" key="3">
    <source>
        <dbReference type="ARBA" id="ARBA00022691"/>
    </source>
</evidence>
<keyword evidence="3" id="KW-0949">S-adenosyl-L-methionine</keyword>
<dbReference type="PANTHER" id="PTHR10509">
    <property type="entry name" value="O-METHYLTRANSFERASE-RELATED"/>
    <property type="match status" value="1"/>
</dbReference>
<dbReference type="GO" id="GO:0008757">
    <property type="term" value="F:S-adenosylmethionine-dependent methyltransferase activity"/>
    <property type="evidence" value="ECO:0007669"/>
    <property type="project" value="TreeGrafter"/>
</dbReference>
<dbReference type="SUPFAM" id="SSF53335">
    <property type="entry name" value="S-adenosyl-L-methionine-dependent methyltransferases"/>
    <property type="match status" value="1"/>
</dbReference>
<accession>A0A841EHD1</accession>
<dbReference type="PANTHER" id="PTHR10509:SF14">
    <property type="entry name" value="CAFFEOYL-COA O-METHYLTRANSFERASE 3-RELATED"/>
    <property type="match status" value="1"/>
</dbReference>
<protein>
    <submittedName>
        <fullName evidence="4">Putative O-methyltransferase YrrM</fullName>
    </submittedName>
</protein>
<dbReference type="Gene3D" id="3.40.50.150">
    <property type="entry name" value="Vaccinia Virus protein VP39"/>
    <property type="match status" value="1"/>
</dbReference>
<dbReference type="AlphaFoldDB" id="A0A841EHD1"/>
<evidence type="ECO:0000313" key="5">
    <source>
        <dbReference type="Proteomes" id="UP000524404"/>
    </source>
</evidence>
<dbReference type="GO" id="GO:0008171">
    <property type="term" value="F:O-methyltransferase activity"/>
    <property type="evidence" value="ECO:0007669"/>
    <property type="project" value="InterPro"/>
</dbReference>
<dbReference type="CDD" id="cd02440">
    <property type="entry name" value="AdoMet_MTases"/>
    <property type="match status" value="1"/>
</dbReference>
<keyword evidence="2 4" id="KW-0808">Transferase</keyword>
<reference evidence="4 5" key="1">
    <citation type="submission" date="2020-08" db="EMBL/GenBank/DDBJ databases">
        <title>Functional genomics of gut bacteria from endangered species of beetles.</title>
        <authorList>
            <person name="Carlos-Shanley C."/>
        </authorList>
    </citation>
    <scope>NUCLEOTIDE SEQUENCE [LARGE SCALE GENOMIC DNA]</scope>
    <source>
        <strain evidence="4 5">S00070</strain>
    </source>
</reference>